<dbReference type="PROSITE" id="PS01009">
    <property type="entry name" value="CRISP_1"/>
    <property type="match status" value="1"/>
</dbReference>
<dbReference type="Proteomes" id="UP000799536">
    <property type="component" value="Unassembled WGS sequence"/>
</dbReference>
<dbReference type="InterPro" id="IPR001283">
    <property type="entry name" value="CRISP-related"/>
</dbReference>
<dbReference type="InterPro" id="IPR018244">
    <property type="entry name" value="Allrgn_V5/Tpx1_CS"/>
</dbReference>
<dbReference type="OrthoDB" id="337038at2759"/>
<dbReference type="AlphaFoldDB" id="A0A9P4MZ79"/>
<reference evidence="3" key="1">
    <citation type="journal article" date="2020" name="Stud. Mycol.">
        <title>101 Dothideomycetes genomes: a test case for predicting lifestyles and emergence of pathogens.</title>
        <authorList>
            <person name="Haridas S."/>
            <person name="Albert R."/>
            <person name="Binder M."/>
            <person name="Bloem J."/>
            <person name="Labutti K."/>
            <person name="Salamov A."/>
            <person name="Andreopoulos B."/>
            <person name="Baker S."/>
            <person name="Barry K."/>
            <person name="Bills G."/>
            <person name="Bluhm B."/>
            <person name="Cannon C."/>
            <person name="Castanera R."/>
            <person name="Culley D."/>
            <person name="Daum C."/>
            <person name="Ezra D."/>
            <person name="Gonzalez J."/>
            <person name="Henrissat B."/>
            <person name="Kuo A."/>
            <person name="Liang C."/>
            <person name="Lipzen A."/>
            <person name="Lutzoni F."/>
            <person name="Magnuson J."/>
            <person name="Mondo S."/>
            <person name="Nolan M."/>
            <person name="Ohm R."/>
            <person name="Pangilinan J."/>
            <person name="Park H.-J."/>
            <person name="Ramirez L."/>
            <person name="Alfaro M."/>
            <person name="Sun H."/>
            <person name="Tritt A."/>
            <person name="Yoshinaga Y."/>
            <person name="Zwiers L.-H."/>
            <person name="Turgeon B."/>
            <person name="Goodwin S."/>
            <person name="Spatafora J."/>
            <person name="Crous P."/>
            <person name="Grigoriev I."/>
        </authorList>
    </citation>
    <scope>NUCLEOTIDE SEQUENCE</scope>
    <source>
        <strain evidence="3">ATCC 74209</strain>
    </source>
</reference>
<keyword evidence="4" id="KW-1185">Reference proteome</keyword>
<feature type="signal peptide" evidence="1">
    <location>
        <begin position="1"/>
        <end position="18"/>
    </location>
</feature>
<evidence type="ECO:0000256" key="1">
    <source>
        <dbReference type="SAM" id="SignalP"/>
    </source>
</evidence>
<gene>
    <name evidence="3" type="ORF">GQ43DRAFT_371093</name>
</gene>
<name>A0A9P4MZ79_9PLEO</name>
<protein>
    <submittedName>
        <fullName evidence="3">PR-1-like protein</fullName>
    </submittedName>
</protein>
<dbReference type="EMBL" id="ML993969">
    <property type="protein sequence ID" value="KAF2201605.1"/>
    <property type="molecule type" value="Genomic_DNA"/>
</dbReference>
<dbReference type="Gene3D" id="3.40.33.10">
    <property type="entry name" value="CAP"/>
    <property type="match status" value="1"/>
</dbReference>
<evidence type="ECO:0000259" key="2">
    <source>
        <dbReference type="SMART" id="SM00198"/>
    </source>
</evidence>
<proteinExistence type="predicted"/>
<dbReference type="Pfam" id="PF00188">
    <property type="entry name" value="CAP"/>
    <property type="match status" value="1"/>
</dbReference>
<accession>A0A9P4MZ79</accession>
<evidence type="ECO:0000313" key="4">
    <source>
        <dbReference type="Proteomes" id="UP000799536"/>
    </source>
</evidence>
<dbReference type="InterPro" id="IPR014044">
    <property type="entry name" value="CAP_dom"/>
</dbReference>
<organism evidence="3 4">
    <name type="scientific">Delitschia confertaspora ATCC 74209</name>
    <dbReference type="NCBI Taxonomy" id="1513339"/>
    <lineage>
        <taxon>Eukaryota</taxon>
        <taxon>Fungi</taxon>
        <taxon>Dikarya</taxon>
        <taxon>Ascomycota</taxon>
        <taxon>Pezizomycotina</taxon>
        <taxon>Dothideomycetes</taxon>
        <taxon>Pleosporomycetidae</taxon>
        <taxon>Pleosporales</taxon>
        <taxon>Delitschiaceae</taxon>
        <taxon>Delitschia</taxon>
    </lineage>
</organism>
<sequence length="198" mass="22449">MKVSVILAILAGVVVTIAAPLAERNGQDIVPLPSIYDKAFQDAVINEHNKLRKGHCAQPLRWDNDLARLAQADVNTCAEHVEHMRAGSNLMGFDPAPVNWIETGFNCSWQWYSEEKKYDYQHPGFSDATGHFTQLVWRDSQRLGCAFAHCPGVNSVHSRFFCYYDPIGNYINPGMFEQNVWRKHSCAWEETPEIPAEP</sequence>
<dbReference type="SUPFAM" id="SSF55797">
    <property type="entry name" value="PR-1-like"/>
    <property type="match status" value="1"/>
</dbReference>
<keyword evidence="1" id="KW-0732">Signal</keyword>
<evidence type="ECO:0000313" key="3">
    <source>
        <dbReference type="EMBL" id="KAF2201605.1"/>
    </source>
</evidence>
<dbReference type="PANTHER" id="PTHR10334">
    <property type="entry name" value="CYSTEINE-RICH SECRETORY PROTEIN-RELATED"/>
    <property type="match status" value="1"/>
</dbReference>
<feature type="domain" description="SCP" evidence="2">
    <location>
        <begin position="39"/>
        <end position="172"/>
    </location>
</feature>
<dbReference type="PRINTS" id="PR00837">
    <property type="entry name" value="V5TPXLIKE"/>
</dbReference>
<comment type="caution">
    <text evidence="3">The sequence shown here is derived from an EMBL/GenBank/DDBJ whole genome shotgun (WGS) entry which is preliminary data.</text>
</comment>
<dbReference type="GO" id="GO:0005576">
    <property type="term" value="C:extracellular region"/>
    <property type="evidence" value="ECO:0007669"/>
    <property type="project" value="InterPro"/>
</dbReference>
<feature type="chain" id="PRO_5040495792" evidence="1">
    <location>
        <begin position="19"/>
        <end position="198"/>
    </location>
</feature>
<dbReference type="SMART" id="SM00198">
    <property type="entry name" value="SCP"/>
    <property type="match status" value="1"/>
</dbReference>
<dbReference type="InterPro" id="IPR035940">
    <property type="entry name" value="CAP_sf"/>
</dbReference>